<name>I3YK15_ALIFI</name>
<dbReference type="AlphaFoldDB" id="I3YK15"/>
<dbReference type="STRING" id="679935.Alfi_0971"/>
<accession>I3YK15</accession>
<organism evidence="2 3">
    <name type="scientific">Alistipes finegoldii (strain DSM 17242 / JCM 16770 / CCUG 46020 / CIP 107999 / KCTC 15236 / AHN 2437)</name>
    <dbReference type="NCBI Taxonomy" id="679935"/>
    <lineage>
        <taxon>Bacteria</taxon>
        <taxon>Pseudomonadati</taxon>
        <taxon>Bacteroidota</taxon>
        <taxon>Bacteroidia</taxon>
        <taxon>Bacteroidales</taxon>
        <taxon>Rikenellaceae</taxon>
        <taxon>Alistipes</taxon>
    </lineage>
</organism>
<dbReference type="eggNOG" id="COG3212">
    <property type="taxonomic scope" value="Bacteria"/>
</dbReference>
<dbReference type="KEGG" id="afd:Alfi_0971"/>
<sequence length="153" mass="17358">MNLKNLKMKHCAMMLAALVAGVLLFTECASMRIPYRRLPTKAKAFIETYFPTESCVYAERDRDDRRREYEVKLSNGTDIDFHASGAWKKVDCEYSFLPAGIVPQAIVDDLAERFPGARISKAERERGGYKLTLGSGAEMIYAADGRFIRVEYD</sequence>
<dbReference type="HOGENOM" id="CLU_111475_1_0_10"/>
<dbReference type="InterPro" id="IPR021533">
    <property type="entry name" value="PepSY-like"/>
</dbReference>
<reference evidence="3" key="1">
    <citation type="journal article" date="2013" name="Stand. Genomic Sci.">
        <title>Complete genome sequence of the bile-resistant pigment-producing anaerobe Alistipes finegoldii type strain (AHN2437(T)).</title>
        <authorList>
            <person name="Mavromatis K."/>
            <person name="Stackebrandt E."/>
            <person name="Munk C."/>
            <person name="Lapidus A."/>
            <person name="Nolan M."/>
            <person name="Lucas S."/>
            <person name="Hammon N."/>
            <person name="Deshpande S."/>
            <person name="Cheng J.F."/>
            <person name="Tapia R."/>
            <person name="Goodwin L.A."/>
            <person name="Pitluck S."/>
            <person name="Liolios K."/>
            <person name="Pagani I."/>
            <person name="Ivanova N."/>
            <person name="Mikhailova N."/>
            <person name="Huntemann M."/>
            <person name="Pati A."/>
            <person name="Chen A."/>
            <person name="Palaniappan K."/>
            <person name="Land M."/>
            <person name="Hauser L."/>
            <person name="Rohde M."/>
            <person name="Gronow S."/>
            <person name="Goker M."/>
            <person name="Detter J.C."/>
            <person name="Bristow J."/>
            <person name="Eisen J.A."/>
            <person name="Markowitz V."/>
            <person name="Hugenholtz P."/>
            <person name="Kyrpides N.C."/>
            <person name="Klenk H.P."/>
            <person name="Woyke T."/>
        </authorList>
    </citation>
    <scope>NUCLEOTIDE SEQUENCE</scope>
    <source>
        <strain evidence="3">DSM 17242 / JCM 16770 / AHN 2437 / CCUG 46020 / CIP 107999</strain>
    </source>
</reference>
<dbReference type="Pfam" id="PF11396">
    <property type="entry name" value="PepSY_like"/>
    <property type="match status" value="1"/>
</dbReference>
<evidence type="ECO:0000313" key="3">
    <source>
        <dbReference type="Proteomes" id="UP000006052"/>
    </source>
</evidence>
<dbReference type="Proteomes" id="UP000006052">
    <property type="component" value="Chromosome"/>
</dbReference>
<proteinExistence type="predicted"/>
<dbReference type="PATRIC" id="fig|679935.3.peg.899"/>
<dbReference type="SUPFAM" id="SSF160574">
    <property type="entry name" value="BT0923-like"/>
    <property type="match status" value="1"/>
</dbReference>
<dbReference type="Gene3D" id="3.40.1420.30">
    <property type="match status" value="1"/>
</dbReference>
<protein>
    <recommendedName>
        <fullName evidence="1">Putative beta-lactamase-inhibitor-like PepSY-like domain-containing protein</fullName>
    </recommendedName>
</protein>
<dbReference type="RefSeq" id="WP_014774983.1">
    <property type="nucleotide sequence ID" value="NC_018011.1"/>
</dbReference>
<dbReference type="EMBL" id="CP003274">
    <property type="protein sequence ID" value="AFL77333.1"/>
    <property type="molecule type" value="Genomic_DNA"/>
</dbReference>
<evidence type="ECO:0000313" key="2">
    <source>
        <dbReference type="EMBL" id="AFL77333.1"/>
    </source>
</evidence>
<evidence type="ECO:0000259" key="1">
    <source>
        <dbReference type="Pfam" id="PF11396"/>
    </source>
</evidence>
<gene>
    <name evidence="2" type="ordered locus">Alfi_0971</name>
</gene>
<feature type="domain" description="Putative beta-lactamase-inhibitor-like PepSY-like" evidence="1">
    <location>
        <begin position="68"/>
        <end position="148"/>
    </location>
</feature>